<evidence type="ECO:0000256" key="2">
    <source>
        <dbReference type="ARBA" id="ARBA00006966"/>
    </source>
</evidence>
<feature type="modified residue" description="N6-(pyridoxal phosphate)lysine" evidence="5">
    <location>
        <position position="248"/>
    </location>
</feature>
<dbReference type="GO" id="GO:0006567">
    <property type="term" value="P:L-threonine catabolic process"/>
    <property type="evidence" value="ECO:0007669"/>
    <property type="project" value="TreeGrafter"/>
</dbReference>
<dbReference type="Proteomes" id="UP001316803">
    <property type="component" value="Unassembled WGS sequence"/>
</dbReference>
<evidence type="ECO:0000313" key="9">
    <source>
        <dbReference type="Proteomes" id="UP001316803"/>
    </source>
</evidence>
<dbReference type="NCBIfam" id="NF041359">
    <property type="entry name" value="GntG_guanitoxin"/>
    <property type="match status" value="1"/>
</dbReference>
<dbReference type="Gene3D" id="3.90.1150.10">
    <property type="entry name" value="Aspartate Aminotransferase, domain 1"/>
    <property type="match status" value="1"/>
</dbReference>
<dbReference type="AlphaFoldDB" id="A0AAN8ES36"/>
<feature type="compositionally biased region" description="Low complexity" evidence="6">
    <location>
        <begin position="26"/>
        <end position="42"/>
    </location>
</feature>
<dbReference type="EMBL" id="JAKLMC020000003">
    <property type="protein sequence ID" value="KAK5957492.1"/>
    <property type="molecule type" value="Genomic_DNA"/>
</dbReference>
<dbReference type="InterPro" id="IPR015422">
    <property type="entry name" value="PyrdxlP-dep_Trfase_small"/>
</dbReference>
<comment type="caution">
    <text evidence="8">The sequence shown here is derived from an EMBL/GenBank/DDBJ whole genome shotgun (WGS) entry which is preliminary data.</text>
</comment>
<protein>
    <recommendedName>
        <fullName evidence="7">Aromatic amino acid beta-eliminating lyase/threonine aldolase domain-containing protein</fullName>
    </recommendedName>
</protein>
<evidence type="ECO:0000259" key="7">
    <source>
        <dbReference type="Pfam" id="PF01212"/>
    </source>
</evidence>
<evidence type="ECO:0000313" key="8">
    <source>
        <dbReference type="EMBL" id="KAK5957492.1"/>
    </source>
</evidence>
<sequence>MAPPAKEDPYLAGSNGTNGNGADFNTPAHQTTTPETHPTSSEWHAPGPNAYDFHSDTITTPTLSMLRAITRTTLTDDIYRGDPTTASLESHIASLTGHSAGLLVMSGTMGNQVAIRSHLTFPPHSVLCDARSHIANYEAGGISTLSGAGLITVWPANNHHLTLEDISKHAILSDDVHACPTRVISLENTLNGMIMPLSEVKRISEFAHSHNIILHLDGARIWEAVAANAGSLTEYGGLFDSISLCFSKGLGAPIGSVIVGSDAFITQAKRIRKMMGGSTRQSGIIAAAARVAVDEGFGSGPNGEGGKLRDCHAKARRIGKVWEGKGGELTWPVETNMVWLDLESAGVSNAEFAAVAKEERIGAKSGRIVIHYQIAEEALAALERTMERVLVKK</sequence>
<feature type="region of interest" description="Disordered" evidence="6">
    <location>
        <begin position="1"/>
        <end position="48"/>
    </location>
</feature>
<organism evidence="8 9">
    <name type="scientific">Knufia fluminis</name>
    <dbReference type="NCBI Taxonomy" id="191047"/>
    <lineage>
        <taxon>Eukaryota</taxon>
        <taxon>Fungi</taxon>
        <taxon>Dikarya</taxon>
        <taxon>Ascomycota</taxon>
        <taxon>Pezizomycotina</taxon>
        <taxon>Eurotiomycetes</taxon>
        <taxon>Chaetothyriomycetidae</taxon>
        <taxon>Chaetothyriales</taxon>
        <taxon>Trichomeriaceae</taxon>
        <taxon>Knufia</taxon>
    </lineage>
</organism>
<dbReference type="Gene3D" id="3.40.640.10">
    <property type="entry name" value="Type I PLP-dependent aspartate aminotransferase-like (Major domain)"/>
    <property type="match status" value="1"/>
</dbReference>
<comment type="cofactor">
    <cofactor evidence="1">
        <name>pyridoxal 5'-phosphate</name>
        <dbReference type="ChEBI" id="CHEBI:597326"/>
    </cofactor>
</comment>
<keyword evidence="3" id="KW-0663">Pyridoxal phosphate</keyword>
<comment type="similarity">
    <text evidence="2">Belongs to the threonine aldolase family.</text>
</comment>
<dbReference type="InterPro" id="IPR001597">
    <property type="entry name" value="ArAA_b-elim_lyase/Thr_aldolase"/>
</dbReference>
<dbReference type="GO" id="GO:0005829">
    <property type="term" value="C:cytosol"/>
    <property type="evidence" value="ECO:0007669"/>
    <property type="project" value="TreeGrafter"/>
</dbReference>
<name>A0AAN8ES36_9EURO</name>
<evidence type="ECO:0000256" key="4">
    <source>
        <dbReference type="ARBA" id="ARBA00023239"/>
    </source>
</evidence>
<evidence type="ECO:0000256" key="1">
    <source>
        <dbReference type="ARBA" id="ARBA00001933"/>
    </source>
</evidence>
<evidence type="ECO:0000256" key="5">
    <source>
        <dbReference type="PIRSR" id="PIRSR017617-1"/>
    </source>
</evidence>
<dbReference type="InterPro" id="IPR015421">
    <property type="entry name" value="PyrdxlP-dep_Trfase_major"/>
</dbReference>
<feature type="domain" description="Aromatic amino acid beta-eliminating lyase/threonine aldolase" evidence="7">
    <location>
        <begin position="52"/>
        <end position="342"/>
    </location>
</feature>
<reference evidence="8 9" key="1">
    <citation type="submission" date="2022-12" db="EMBL/GenBank/DDBJ databases">
        <title>Genomic features and morphological characterization of a novel Knufia sp. strain isolated from spacecraft assembly facility.</title>
        <authorList>
            <person name="Teixeira M."/>
            <person name="Chander A.M."/>
            <person name="Stajich J.E."/>
            <person name="Venkateswaran K."/>
        </authorList>
    </citation>
    <scope>NUCLEOTIDE SEQUENCE [LARGE SCALE GENOMIC DNA]</scope>
    <source>
        <strain evidence="8 9">FJI-L2-BK-P2</strain>
    </source>
</reference>
<dbReference type="PANTHER" id="PTHR48097">
    <property type="entry name" value="L-THREONINE ALDOLASE-RELATED"/>
    <property type="match status" value="1"/>
</dbReference>
<keyword evidence="4" id="KW-0456">Lyase</keyword>
<dbReference type="PIRSF" id="PIRSF017617">
    <property type="entry name" value="Thr_aldolase"/>
    <property type="match status" value="1"/>
</dbReference>
<accession>A0AAN8ES36</accession>
<dbReference type="GO" id="GO:0006545">
    <property type="term" value="P:glycine biosynthetic process"/>
    <property type="evidence" value="ECO:0007669"/>
    <property type="project" value="TreeGrafter"/>
</dbReference>
<gene>
    <name evidence="8" type="ORF">OHC33_001867</name>
</gene>
<dbReference type="FunFam" id="3.40.640.10:FF:000030">
    <property type="entry name" value="Low-specificity L-threonine aldolase"/>
    <property type="match status" value="1"/>
</dbReference>
<evidence type="ECO:0000256" key="6">
    <source>
        <dbReference type="SAM" id="MobiDB-lite"/>
    </source>
</evidence>
<dbReference type="InterPro" id="IPR023603">
    <property type="entry name" value="Low_specificity_L-TA-like"/>
</dbReference>
<proteinExistence type="inferred from homology"/>
<dbReference type="Pfam" id="PF01212">
    <property type="entry name" value="Beta_elim_lyase"/>
    <property type="match status" value="1"/>
</dbReference>
<evidence type="ECO:0000256" key="3">
    <source>
        <dbReference type="ARBA" id="ARBA00022898"/>
    </source>
</evidence>
<dbReference type="SUPFAM" id="SSF53383">
    <property type="entry name" value="PLP-dependent transferases"/>
    <property type="match status" value="1"/>
</dbReference>
<dbReference type="PANTHER" id="PTHR48097:SF9">
    <property type="entry name" value="L-THREONINE ALDOLASE"/>
    <property type="match status" value="1"/>
</dbReference>
<keyword evidence="9" id="KW-1185">Reference proteome</keyword>
<dbReference type="GO" id="GO:0008732">
    <property type="term" value="F:L-allo-threonine aldolase activity"/>
    <property type="evidence" value="ECO:0007669"/>
    <property type="project" value="TreeGrafter"/>
</dbReference>
<dbReference type="InterPro" id="IPR015424">
    <property type="entry name" value="PyrdxlP-dep_Trfase"/>
</dbReference>